<keyword evidence="3" id="KW-1185">Reference proteome</keyword>
<accession>A0A1W2BL74</accession>
<dbReference type="STRING" id="504486.SAMN05660703_2473"/>
<proteinExistence type="predicted"/>
<evidence type="ECO:0000256" key="1">
    <source>
        <dbReference type="SAM" id="Phobius"/>
    </source>
</evidence>
<name>A0A1W2BL74_9FLAO</name>
<gene>
    <name evidence="2" type="ORF">SAMN05660703_2473</name>
</gene>
<sequence length="114" mass="12666">MARRKTKNTGSVSNYDEINIKILLLEIFIIAIVAGFYYHSWWVFGGVVLGLFIALNIRILAIIINIIFSIGWAFIGYTIGTYTNNTTASIVLALIALVAGLLFHKSGIKWTKNS</sequence>
<feature type="transmembrane region" description="Helical" evidence="1">
    <location>
        <begin position="20"/>
        <end position="38"/>
    </location>
</feature>
<feature type="transmembrane region" description="Helical" evidence="1">
    <location>
        <begin position="87"/>
        <end position="104"/>
    </location>
</feature>
<keyword evidence="1" id="KW-0812">Transmembrane</keyword>
<evidence type="ECO:0000313" key="3">
    <source>
        <dbReference type="Proteomes" id="UP000192360"/>
    </source>
</evidence>
<protein>
    <submittedName>
        <fullName evidence="2">Uncharacterized protein</fullName>
    </submittedName>
</protein>
<keyword evidence="1" id="KW-1133">Transmembrane helix</keyword>
<reference evidence="2 3" key="1">
    <citation type="submission" date="2017-04" db="EMBL/GenBank/DDBJ databases">
        <authorList>
            <person name="Afonso C.L."/>
            <person name="Miller P.J."/>
            <person name="Scott M.A."/>
            <person name="Spackman E."/>
            <person name="Goraichik I."/>
            <person name="Dimitrov K.M."/>
            <person name="Suarez D.L."/>
            <person name="Swayne D.E."/>
        </authorList>
    </citation>
    <scope>NUCLEOTIDE SEQUENCE [LARGE SCALE GENOMIC DNA]</scope>
    <source>
        <strain evidence="2 3">DSM 21164</strain>
    </source>
</reference>
<feature type="transmembrane region" description="Helical" evidence="1">
    <location>
        <begin position="44"/>
        <end position="75"/>
    </location>
</feature>
<organism evidence="2 3">
    <name type="scientific">Cellulophaga tyrosinoxydans</name>
    <dbReference type="NCBI Taxonomy" id="504486"/>
    <lineage>
        <taxon>Bacteria</taxon>
        <taxon>Pseudomonadati</taxon>
        <taxon>Bacteroidota</taxon>
        <taxon>Flavobacteriia</taxon>
        <taxon>Flavobacteriales</taxon>
        <taxon>Flavobacteriaceae</taxon>
        <taxon>Cellulophaga</taxon>
    </lineage>
</organism>
<dbReference type="AlphaFoldDB" id="A0A1W2BL74"/>
<dbReference type="Proteomes" id="UP000192360">
    <property type="component" value="Unassembled WGS sequence"/>
</dbReference>
<dbReference type="EMBL" id="FWXO01000004">
    <property type="protein sequence ID" value="SMC73308.1"/>
    <property type="molecule type" value="Genomic_DNA"/>
</dbReference>
<keyword evidence="1" id="KW-0472">Membrane</keyword>
<dbReference type="RefSeq" id="WP_084061798.1">
    <property type="nucleotide sequence ID" value="NZ_FWXO01000004.1"/>
</dbReference>
<evidence type="ECO:0000313" key="2">
    <source>
        <dbReference type="EMBL" id="SMC73308.1"/>
    </source>
</evidence>